<gene>
    <name evidence="2" type="ORF">DET48_1533</name>
</gene>
<name>A0A329DVQ0_VIBDI</name>
<dbReference type="Proteomes" id="UP000248729">
    <property type="component" value="Unassembled WGS sequence"/>
</dbReference>
<comment type="caution">
    <text evidence="2">The sequence shown here is derived from an EMBL/GenBank/DDBJ whole genome shotgun (WGS) entry which is preliminary data.</text>
</comment>
<dbReference type="GeneID" id="94027041"/>
<evidence type="ECO:0000256" key="1">
    <source>
        <dbReference type="SAM" id="Phobius"/>
    </source>
</evidence>
<dbReference type="AlphaFoldDB" id="A0A329DVQ0"/>
<feature type="transmembrane region" description="Helical" evidence="1">
    <location>
        <begin position="6"/>
        <end position="31"/>
    </location>
</feature>
<protein>
    <recommendedName>
        <fullName evidence="4">DUF2269 domain-containing protein</fullName>
    </recommendedName>
</protein>
<organism evidence="2 3">
    <name type="scientific">Vibrio diazotrophicus</name>
    <dbReference type="NCBI Taxonomy" id="685"/>
    <lineage>
        <taxon>Bacteria</taxon>
        <taxon>Pseudomonadati</taxon>
        <taxon>Pseudomonadota</taxon>
        <taxon>Gammaproteobacteria</taxon>
        <taxon>Vibrionales</taxon>
        <taxon>Vibrionaceae</taxon>
        <taxon>Vibrio</taxon>
    </lineage>
</organism>
<feature type="transmembrane region" description="Helical" evidence="1">
    <location>
        <begin position="52"/>
        <end position="70"/>
    </location>
</feature>
<proteinExistence type="predicted"/>
<feature type="transmembrane region" description="Helical" evidence="1">
    <location>
        <begin position="126"/>
        <end position="147"/>
    </location>
</feature>
<keyword evidence="1" id="KW-0812">Transmembrane</keyword>
<dbReference type="EMBL" id="QLTR01000053">
    <property type="protein sequence ID" value="RAS54252.1"/>
    <property type="molecule type" value="Genomic_DNA"/>
</dbReference>
<evidence type="ECO:0000313" key="2">
    <source>
        <dbReference type="EMBL" id="RAS54252.1"/>
    </source>
</evidence>
<keyword evidence="1" id="KW-0472">Membrane</keyword>
<dbReference type="RefSeq" id="WP_174435419.1">
    <property type="nucleotide sequence ID" value="NZ_CBCRWT010000063.1"/>
</dbReference>
<keyword evidence="1" id="KW-1133">Transmembrane helix</keyword>
<evidence type="ECO:0008006" key="4">
    <source>
        <dbReference type="Google" id="ProtNLM"/>
    </source>
</evidence>
<accession>A0A329DVQ0</accession>
<reference evidence="2 3" key="1">
    <citation type="submission" date="2018-06" db="EMBL/GenBank/DDBJ databases">
        <title>Freshwater and sediment microbial communities from various areas in North America, analyzing microbe dynamics in response to fracking.</title>
        <authorList>
            <person name="Lamendella R."/>
        </authorList>
    </citation>
    <scope>NUCLEOTIDE SEQUENCE [LARGE SCALE GENOMIC DNA]</scope>
    <source>
        <strain evidence="2 3">99A</strain>
    </source>
</reference>
<evidence type="ECO:0000313" key="3">
    <source>
        <dbReference type="Proteomes" id="UP000248729"/>
    </source>
</evidence>
<sequence>MNYDLIKILHALGAVGATGSLLLAPWMSYKLRDAKSTNKTLLLKGLEFTDRYYNIAGWIVMLSGIVMFYLQDWHRIFQTWFVLSVALFIIDSIAEKIWRDPATEILTNIDPVDELWFQESRRLHKAVLAQMICTALIFVTMLLHSQLSLNLLEIQLFL</sequence>